<evidence type="ECO:0000313" key="8">
    <source>
        <dbReference type="Proteomes" id="UP000627781"/>
    </source>
</evidence>
<evidence type="ECO:0000256" key="3">
    <source>
        <dbReference type="ARBA" id="ARBA00022448"/>
    </source>
</evidence>
<keyword evidence="4" id="KW-0732">Signal</keyword>
<dbReference type="InterPro" id="IPR033870">
    <property type="entry name" value="FatB"/>
</dbReference>
<evidence type="ECO:0000256" key="5">
    <source>
        <dbReference type="SAM" id="Coils"/>
    </source>
</evidence>
<organism evidence="7 8">
    <name type="scientific">Clostridium cibarium</name>
    <dbReference type="NCBI Taxonomy" id="2762247"/>
    <lineage>
        <taxon>Bacteria</taxon>
        <taxon>Bacillati</taxon>
        <taxon>Bacillota</taxon>
        <taxon>Clostridia</taxon>
        <taxon>Eubacteriales</taxon>
        <taxon>Clostridiaceae</taxon>
        <taxon>Clostridium</taxon>
    </lineage>
</organism>
<keyword evidence="8" id="KW-1185">Reference proteome</keyword>
<keyword evidence="5" id="KW-0175">Coiled coil</keyword>
<gene>
    <name evidence="7" type="ORF">H9661_07485</name>
</gene>
<dbReference type="InterPro" id="IPR051313">
    <property type="entry name" value="Bact_iron-sidero_bind"/>
</dbReference>
<dbReference type="RefSeq" id="WP_191768056.1">
    <property type="nucleotide sequence ID" value="NZ_JACSRA010000009.1"/>
</dbReference>
<dbReference type="PANTHER" id="PTHR30532:SF28">
    <property type="entry name" value="PETROBACTIN-BINDING PROTEIN YCLQ"/>
    <property type="match status" value="1"/>
</dbReference>
<feature type="coiled-coil region" evidence="5">
    <location>
        <begin position="167"/>
        <end position="194"/>
    </location>
</feature>
<comment type="subcellular location">
    <subcellularLocation>
        <location evidence="1">Cell envelope</location>
    </subcellularLocation>
</comment>
<dbReference type="Pfam" id="PF01497">
    <property type="entry name" value="Peripla_BP_2"/>
    <property type="match status" value="1"/>
</dbReference>
<accession>A0ABR8PSN8</accession>
<proteinExistence type="inferred from homology"/>
<name>A0ABR8PSN8_9CLOT</name>
<protein>
    <submittedName>
        <fullName evidence="7">Siderophore ABC transporter substrate-binding protein</fullName>
    </submittedName>
</protein>
<dbReference type="InterPro" id="IPR002491">
    <property type="entry name" value="ABC_transptr_periplasmic_BD"/>
</dbReference>
<sequence>MKTNKKIISSLLVILIVMVGGFTYTKFSSTKDETKSNGEDNITINHKLGEVSIKKNPQKIVVFDYGVLDSLDTIGIEVQAVAKSSLPSYLSKFKDEKYVDAGTLFEPNFEKLQELKPDLIIISGRQESVYDKLKEIAPTLYVSISDTGYFESFKANMDNLGKIFSKEDVVKDQLDKIDTKIKELNEKVKEKNSKALMIMANEGNLSAFGEKSRFGIIHRDFGLKQADENIEESNHGMNVSFEYLAEKNPDYLFVVDRSAVTGKGVSAQKTLDNDIIKGTSAYKNNRIIYLDSQVWYVSSGGFTGTNTMIDEITKAIEK</sequence>
<dbReference type="Gene3D" id="3.40.50.1980">
    <property type="entry name" value="Nitrogenase molybdenum iron protein domain"/>
    <property type="match status" value="2"/>
</dbReference>
<comment type="caution">
    <text evidence="7">The sequence shown here is derived from an EMBL/GenBank/DDBJ whole genome shotgun (WGS) entry which is preliminary data.</text>
</comment>
<keyword evidence="3" id="KW-0813">Transport</keyword>
<dbReference type="EMBL" id="JACSRA010000009">
    <property type="protein sequence ID" value="MBD7911195.1"/>
    <property type="molecule type" value="Genomic_DNA"/>
</dbReference>
<evidence type="ECO:0000313" key="7">
    <source>
        <dbReference type="EMBL" id="MBD7911195.1"/>
    </source>
</evidence>
<evidence type="ECO:0000256" key="4">
    <source>
        <dbReference type="ARBA" id="ARBA00022729"/>
    </source>
</evidence>
<dbReference type="PROSITE" id="PS50983">
    <property type="entry name" value="FE_B12_PBP"/>
    <property type="match status" value="1"/>
</dbReference>
<evidence type="ECO:0000259" key="6">
    <source>
        <dbReference type="PROSITE" id="PS50983"/>
    </source>
</evidence>
<reference evidence="7 8" key="1">
    <citation type="submission" date="2020-08" db="EMBL/GenBank/DDBJ databases">
        <title>A Genomic Blueprint of the Chicken Gut Microbiome.</title>
        <authorList>
            <person name="Gilroy R."/>
            <person name="Ravi A."/>
            <person name="Getino M."/>
            <person name="Pursley I."/>
            <person name="Horton D.L."/>
            <person name="Alikhan N.-F."/>
            <person name="Baker D."/>
            <person name="Gharbi K."/>
            <person name="Hall N."/>
            <person name="Watson M."/>
            <person name="Adriaenssens E.M."/>
            <person name="Foster-Nyarko E."/>
            <person name="Jarju S."/>
            <person name="Secka A."/>
            <person name="Antonio M."/>
            <person name="Oren A."/>
            <person name="Chaudhuri R."/>
            <person name="La Ragione R.M."/>
            <person name="Hildebrand F."/>
            <person name="Pallen M.J."/>
        </authorList>
    </citation>
    <scope>NUCLEOTIDE SEQUENCE [LARGE SCALE GENOMIC DNA]</scope>
    <source>
        <strain evidence="7 8">Sa3CVN1</strain>
    </source>
</reference>
<feature type="domain" description="Fe/B12 periplasmic-binding" evidence="6">
    <location>
        <begin position="59"/>
        <end position="318"/>
    </location>
</feature>
<evidence type="ECO:0000256" key="1">
    <source>
        <dbReference type="ARBA" id="ARBA00004196"/>
    </source>
</evidence>
<dbReference type="CDD" id="cd01140">
    <property type="entry name" value="FatB"/>
    <property type="match status" value="1"/>
</dbReference>
<dbReference type="PANTHER" id="PTHR30532">
    <property type="entry name" value="IRON III DICITRATE-BINDING PERIPLASMIC PROTEIN"/>
    <property type="match status" value="1"/>
</dbReference>
<evidence type="ECO:0000256" key="2">
    <source>
        <dbReference type="ARBA" id="ARBA00008814"/>
    </source>
</evidence>
<comment type="similarity">
    <text evidence="2">Belongs to the bacterial solute-binding protein 8 family.</text>
</comment>
<dbReference type="Proteomes" id="UP000627781">
    <property type="component" value="Unassembled WGS sequence"/>
</dbReference>
<dbReference type="SUPFAM" id="SSF53807">
    <property type="entry name" value="Helical backbone' metal receptor"/>
    <property type="match status" value="1"/>
</dbReference>